<feature type="region of interest" description="Disordered" evidence="1">
    <location>
        <begin position="180"/>
        <end position="221"/>
    </location>
</feature>
<dbReference type="Proteomes" id="UP000008783">
    <property type="component" value="Unassembled WGS sequence"/>
</dbReference>
<evidence type="ECO:0000256" key="1">
    <source>
        <dbReference type="SAM" id="MobiDB-lite"/>
    </source>
</evidence>
<organism evidence="2 3">
    <name type="scientific">Puccinia graminis f. sp. tritici (strain CRL 75-36-700-3 / race SCCL)</name>
    <name type="common">Black stem rust fungus</name>
    <dbReference type="NCBI Taxonomy" id="418459"/>
    <lineage>
        <taxon>Eukaryota</taxon>
        <taxon>Fungi</taxon>
        <taxon>Dikarya</taxon>
        <taxon>Basidiomycota</taxon>
        <taxon>Pucciniomycotina</taxon>
        <taxon>Pucciniomycetes</taxon>
        <taxon>Pucciniales</taxon>
        <taxon>Pucciniaceae</taxon>
        <taxon>Puccinia</taxon>
    </lineage>
</organism>
<evidence type="ECO:0000313" key="2">
    <source>
        <dbReference type="EMBL" id="EFP84356.2"/>
    </source>
</evidence>
<proteinExistence type="predicted"/>
<feature type="compositionally biased region" description="Low complexity" evidence="1">
    <location>
        <begin position="180"/>
        <end position="193"/>
    </location>
</feature>
<keyword evidence="3" id="KW-1185">Reference proteome</keyword>
<dbReference type="VEuPathDB" id="FungiDB:PGTG_10076"/>
<feature type="region of interest" description="Disordered" evidence="1">
    <location>
        <begin position="123"/>
        <end position="142"/>
    </location>
</feature>
<gene>
    <name evidence="2" type="ORF">PGTG_10076</name>
</gene>
<dbReference type="RefSeq" id="XP_003328775.2">
    <property type="nucleotide sequence ID" value="XM_003328727.2"/>
</dbReference>
<reference key="1">
    <citation type="submission" date="2007-01" db="EMBL/GenBank/DDBJ databases">
        <title>The Genome Sequence of Puccinia graminis f. sp. tritici Strain CRL 75-36-700-3.</title>
        <authorList>
            <consortium name="The Broad Institute Genome Sequencing Platform"/>
            <person name="Birren B."/>
            <person name="Lander E."/>
            <person name="Galagan J."/>
            <person name="Nusbaum C."/>
            <person name="Devon K."/>
            <person name="Cuomo C."/>
            <person name="Jaffe D."/>
            <person name="Butler J."/>
            <person name="Alvarez P."/>
            <person name="Gnerre S."/>
            <person name="Grabherr M."/>
            <person name="Mauceli E."/>
            <person name="Brockman W."/>
            <person name="Young S."/>
            <person name="LaButti K."/>
            <person name="Sykes S."/>
            <person name="DeCaprio D."/>
            <person name="Crawford M."/>
            <person name="Koehrsen M."/>
            <person name="Engels R."/>
            <person name="Montgomery P."/>
            <person name="Pearson M."/>
            <person name="Howarth C."/>
            <person name="Larson L."/>
            <person name="White J."/>
            <person name="Zeng Q."/>
            <person name="Kodira C."/>
            <person name="Yandava C."/>
            <person name="Alvarado L."/>
            <person name="O'Leary S."/>
            <person name="Szabo L."/>
            <person name="Dean R."/>
            <person name="Schein J."/>
        </authorList>
    </citation>
    <scope>NUCLEOTIDE SEQUENCE</scope>
    <source>
        <strain>CRL 75-36-700-3</strain>
    </source>
</reference>
<dbReference type="GeneID" id="10545783"/>
<name>E3KJ81_PUCGT</name>
<dbReference type="HOGENOM" id="CLU_1251214_0_0_1"/>
<evidence type="ECO:0000313" key="3">
    <source>
        <dbReference type="Proteomes" id="UP000008783"/>
    </source>
</evidence>
<dbReference type="KEGG" id="pgr:PGTG_10076"/>
<accession>E3KJ81</accession>
<sequence length="221" mass="24653">MSPYQATINDVKAPTVFDLKVIRVPMEVRTRVSVIIRMLQAQEISVLIWLNLAPVGFPAAFNLAACLPGEQSEAKLLNAAAKFNKIIPIIMFKLSDHESLSALKNQEANNQILSAFLKNNGGYLDDSDDEEEEEHDEDEPVNSLRSTVAFLKRIPYPFESRNPTPMPSAQFNDLSLLSISTSESSGKSSPNSSPRYYWNRAQPNVSASPSKNRSRFSIYKT</sequence>
<dbReference type="OrthoDB" id="2507547at2759"/>
<feature type="compositionally biased region" description="Acidic residues" evidence="1">
    <location>
        <begin position="125"/>
        <end position="140"/>
    </location>
</feature>
<feature type="compositionally biased region" description="Polar residues" evidence="1">
    <location>
        <begin position="201"/>
        <end position="211"/>
    </location>
</feature>
<dbReference type="EMBL" id="DS178290">
    <property type="protein sequence ID" value="EFP84356.2"/>
    <property type="molecule type" value="Genomic_DNA"/>
</dbReference>
<dbReference type="AlphaFoldDB" id="E3KJ81"/>
<protein>
    <submittedName>
        <fullName evidence="2">Uncharacterized protein</fullName>
    </submittedName>
</protein>
<dbReference type="InParanoid" id="E3KJ81"/>
<reference evidence="3" key="2">
    <citation type="journal article" date="2011" name="Proc. Natl. Acad. Sci. U.S.A.">
        <title>Obligate biotrophy features unraveled by the genomic analysis of rust fungi.</title>
        <authorList>
            <person name="Duplessis S."/>
            <person name="Cuomo C.A."/>
            <person name="Lin Y.-C."/>
            <person name="Aerts A."/>
            <person name="Tisserant E."/>
            <person name="Veneault-Fourrey C."/>
            <person name="Joly D.L."/>
            <person name="Hacquard S."/>
            <person name="Amselem J."/>
            <person name="Cantarel B.L."/>
            <person name="Chiu R."/>
            <person name="Coutinho P.M."/>
            <person name="Feau N."/>
            <person name="Field M."/>
            <person name="Frey P."/>
            <person name="Gelhaye E."/>
            <person name="Goldberg J."/>
            <person name="Grabherr M.G."/>
            <person name="Kodira C.D."/>
            <person name="Kohler A."/>
            <person name="Kuees U."/>
            <person name="Lindquist E.A."/>
            <person name="Lucas S.M."/>
            <person name="Mago R."/>
            <person name="Mauceli E."/>
            <person name="Morin E."/>
            <person name="Murat C."/>
            <person name="Pangilinan J.L."/>
            <person name="Park R."/>
            <person name="Pearson M."/>
            <person name="Quesneville H."/>
            <person name="Rouhier N."/>
            <person name="Sakthikumar S."/>
            <person name="Salamov A.A."/>
            <person name="Schmutz J."/>
            <person name="Selles B."/>
            <person name="Shapiro H."/>
            <person name="Tanguay P."/>
            <person name="Tuskan G.A."/>
            <person name="Henrissat B."/>
            <person name="Van de Peer Y."/>
            <person name="Rouze P."/>
            <person name="Ellis J.G."/>
            <person name="Dodds P.N."/>
            <person name="Schein J.E."/>
            <person name="Zhong S."/>
            <person name="Hamelin R.C."/>
            <person name="Grigoriev I.V."/>
            <person name="Szabo L.J."/>
            <person name="Martin F."/>
        </authorList>
    </citation>
    <scope>NUCLEOTIDE SEQUENCE [LARGE SCALE GENOMIC DNA]</scope>
    <source>
        <strain evidence="3">CRL 75-36-700-3 / race SCCL</strain>
    </source>
</reference>